<name>A0ABQ0PYH1_9PROT</name>
<evidence type="ECO:0000313" key="2">
    <source>
        <dbReference type="Proteomes" id="UP001065047"/>
    </source>
</evidence>
<accession>A0ABQ0PYH1</accession>
<organism evidence="1 2">
    <name type="scientific">Acetobacter malorum DSM 14337</name>
    <dbReference type="NCBI Taxonomy" id="1307910"/>
    <lineage>
        <taxon>Bacteria</taxon>
        <taxon>Pseudomonadati</taxon>
        <taxon>Pseudomonadota</taxon>
        <taxon>Alphaproteobacteria</taxon>
        <taxon>Acetobacterales</taxon>
        <taxon>Acetobacteraceae</taxon>
        <taxon>Acetobacter</taxon>
    </lineage>
</organism>
<sequence>MSVTVPVCSLPEVFHVGTMEPTHRKALSYEGDGLSVSPCPEAWREIARLGDAPTWEVKTCSGSPLLFFDIHRAQADRGLHSAISDWAIENGLAEQSEQWLSVFFDDECDCCRFMASDTREGAIEELEEYEYSECASLDRATTLIKSGATEAAVVCENMLRLTPAGQRRARGSGLTSIDGWQMAAVLWAEDVAKPNDDRIVGCWWEDIFDPIGLSAPRGVIFTETLASIHIHEMDDLVPVPDMEISLSLSEVVLDSPPGHPTRTPENEFSP</sequence>
<reference evidence="1" key="1">
    <citation type="submission" date="2013-04" db="EMBL/GenBank/DDBJ databases">
        <title>The genome sequencing project of 58 acetic acid bacteria.</title>
        <authorList>
            <person name="Okamoto-Kainuma A."/>
            <person name="Ishikawa M."/>
            <person name="Umino S."/>
            <person name="Koizumi Y."/>
            <person name="Shiwa Y."/>
            <person name="Yoshikawa H."/>
            <person name="Matsutani M."/>
            <person name="Matsushita K."/>
        </authorList>
    </citation>
    <scope>NUCLEOTIDE SEQUENCE</scope>
    <source>
        <strain evidence="1">DSM 14337</strain>
    </source>
</reference>
<protein>
    <submittedName>
        <fullName evidence="1">Uncharacterized protein</fullName>
    </submittedName>
</protein>
<dbReference type="Proteomes" id="UP001065047">
    <property type="component" value="Unassembled WGS sequence"/>
</dbReference>
<comment type="caution">
    <text evidence="1">The sequence shown here is derived from an EMBL/GenBank/DDBJ whole genome shotgun (WGS) entry which is preliminary data.</text>
</comment>
<keyword evidence="2" id="KW-1185">Reference proteome</keyword>
<dbReference type="EMBL" id="BAPF01000050">
    <property type="protein sequence ID" value="GBQ84731.1"/>
    <property type="molecule type" value="Genomic_DNA"/>
</dbReference>
<gene>
    <name evidence="1" type="ORF">AA14337_2899</name>
</gene>
<evidence type="ECO:0000313" key="1">
    <source>
        <dbReference type="EMBL" id="GBQ84731.1"/>
    </source>
</evidence>
<proteinExistence type="predicted"/>